<evidence type="ECO:0000313" key="3">
    <source>
        <dbReference type="Proteomes" id="UP001432027"/>
    </source>
</evidence>
<evidence type="ECO:0000256" key="1">
    <source>
        <dbReference type="SAM" id="MobiDB-lite"/>
    </source>
</evidence>
<name>A0AAV5SVF3_9BILA</name>
<comment type="caution">
    <text evidence="2">The sequence shown here is derived from an EMBL/GenBank/DDBJ whole genome shotgun (WGS) entry which is preliminary data.</text>
</comment>
<organism evidence="2 3">
    <name type="scientific">Pristionchus entomophagus</name>
    <dbReference type="NCBI Taxonomy" id="358040"/>
    <lineage>
        <taxon>Eukaryota</taxon>
        <taxon>Metazoa</taxon>
        <taxon>Ecdysozoa</taxon>
        <taxon>Nematoda</taxon>
        <taxon>Chromadorea</taxon>
        <taxon>Rhabditida</taxon>
        <taxon>Rhabditina</taxon>
        <taxon>Diplogasteromorpha</taxon>
        <taxon>Diplogasteroidea</taxon>
        <taxon>Neodiplogasteridae</taxon>
        <taxon>Pristionchus</taxon>
    </lineage>
</organism>
<keyword evidence="3" id="KW-1185">Reference proteome</keyword>
<dbReference type="AlphaFoldDB" id="A0AAV5SVF3"/>
<proteinExistence type="predicted"/>
<protein>
    <submittedName>
        <fullName evidence="2">Uncharacterized protein</fullName>
    </submittedName>
</protein>
<sequence>MRPATRLTVSGAEDGGGSDDEDETTTIRPSLPSLRRRSCGRCSTWLQVGISVLLLMQYAEVDALPTSISFNPNLGGTINIPSDSGSPPSGKFVRNETAIGVKQIKPVYEQDSNDHSKTVLKRSKKTMLDYKKFIDINCRDIDNYTTFFTWEQDQFAIHLKKKFVPREDVVARLEANSKLRAMLAPERDAEKEHLSSKCKPAVITPSPYDDRRILEKQTSDLLENTVVNSIFASMYFKGHGQREVKELIIIERGKKLNVPSEVAKR</sequence>
<dbReference type="Proteomes" id="UP001432027">
    <property type="component" value="Unassembled WGS sequence"/>
</dbReference>
<feature type="region of interest" description="Disordered" evidence="1">
    <location>
        <begin position="1"/>
        <end position="27"/>
    </location>
</feature>
<dbReference type="EMBL" id="BTSX01000002">
    <property type="protein sequence ID" value="GMS87166.1"/>
    <property type="molecule type" value="Genomic_DNA"/>
</dbReference>
<accession>A0AAV5SVF3</accession>
<gene>
    <name evidence="2" type="ORF">PENTCL1PPCAC_9341</name>
</gene>
<reference evidence="2" key="1">
    <citation type="submission" date="2023-10" db="EMBL/GenBank/DDBJ databases">
        <title>Genome assembly of Pristionchus species.</title>
        <authorList>
            <person name="Yoshida K."/>
            <person name="Sommer R.J."/>
        </authorList>
    </citation>
    <scope>NUCLEOTIDE SEQUENCE</scope>
    <source>
        <strain evidence="2">RS0144</strain>
    </source>
</reference>
<evidence type="ECO:0000313" key="2">
    <source>
        <dbReference type="EMBL" id="GMS87166.1"/>
    </source>
</evidence>